<gene>
    <name evidence="2" type="ORF">EV692_1211</name>
</gene>
<protein>
    <submittedName>
        <fullName evidence="2">Tight adherence protein D</fullName>
    </submittedName>
</protein>
<evidence type="ECO:0000313" key="3">
    <source>
        <dbReference type="Proteomes" id="UP000295496"/>
    </source>
</evidence>
<keyword evidence="3" id="KW-1185">Reference proteome</keyword>
<sequence length="249" mass="28201">MYFNLIKKVLFLGFVVSLTACANFNKPLTAENFDAKEKLYESTRNYGGLISLYRDSLKINDDPNVRYKLANSYYIKGDNQSSILYLTPLLNSQSPLATQASILQIKNLIQLQQYPQAISIANAMLQQDSRNAETYNLRGIAFAHMGRLSDAQEDMGKAREFFLNDVTAINNIAMLSIINNDYRNAVDLLLPQYLNGVKNQRLIHNLVFALVKNNDTDYALDIIRKERLNTSPDDLIAALKKAEKITAHE</sequence>
<proteinExistence type="predicted"/>
<feature type="chain" id="PRO_5030099174" evidence="1">
    <location>
        <begin position="23"/>
        <end position="249"/>
    </location>
</feature>
<dbReference type="PROSITE" id="PS51257">
    <property type="entry name" value="PROKAR_LIPOPROTEIN"/>
    <property type="match status" value="1"/>
</dbReference>
<dbReference type="SUPFAM" id="SSF48452">
    <property type="entry name" value="TPR-like"/>
    <property type="match status" value="1"/>
</dbReference>
<accession>A0A4R1L150</accession>
<dbReference type="Proteomes" id="UP000295496">
    <property type="component" value="Unassembled WGS sequence"/>
</dbReference>
<dbReference type="RefSeq" id="WP_132301532.1">
    <property type="nucleotide sequence ID" value="NZ_CP170642.1"/>
</dbReference>
<name>A0A4R1L150_9PAST</name>
<dbReference type="AlphaFoldDB" id="A0A4R1L150"/>
<evidence type="ECO:0000313" key="2">
    <source>
        <dbReference type="EMBL" id="TCK69989.1"/>
    </source>
</evidence>
<feature type="signal peptide" evidence="1">
    <location>
        <begin position="1"/>
        <end position="22"/>
    </location>
</feature>
<dbReference type="EMBL" id="SMGJ01000003">
    <property type="protein sequence ID" value="TCK69989.1"/>
    <property type="molecule type" value="Genomic_DNA"/>
</dbReference>
<keyword evidence="1" id="KW-0732">Signal</keyword>
<organism evidence="2 3">
    <name type="scientific">Lonepinella koalarum</name>
    <dbReference type="NCBI Taxonomy" id="53417"/>
    <lineage>
        <taxon>Bacteria</taxon>
        <taxon>Pseudomonadati</taxon>
        <taxon>Pseudomonadota</taxon>
        <taxon>Gammaproteobacteria</taxon>
        <taxon>Pasteurellales</taxon>
        <taxon>Pasteurellaceae</taxon>
        <taxon>Lonepinella</taxon>
    </lineage>
</organism>
<evidence type="ECO:0000256" key="1">
    <source>
        <dbReference type="SAM" id="SignalP"/>
    </source>
</evidence>
<comment type="caution">
    <text evidence="2">The sequence shown here is derived from an EMBL/GenBank/DDBJ whole genome shotgun (WGS) entry which is preliminary data.</text>
</comment>
<dbReference type="Gene3D" id="1.25.40.10">
    <property type="entry name" value="Tetratricopeptide repeat domain"/>
    <property type="match status" value="1"/>
</dbReference>
<dbReference type="InterPro" id="IPR011990">
    <property type="entry name" value="TPR-like_helical_dom_sf"/>
</dbReference>
<reference evidence="2 3" key="1">
    <citation type="submission" date="2019-03" db="EMBL/GenBank/DDBJ databases">
        <title>Genomic Encyclopedia of Type Strains, Phase IV (KMG-IV): sequencing the most valuable type-strain genomes for metagenomic binning, comparative biology and taxonomic classification.</title>
        <authorList>
            <person name="Goeker M."/>
        </authorList>
    </citation>
    <scope>NUCLEOTIDE SEQUENCE [LARGE SCALE GENOMIC DNA]</scope>
    <source>
        <strain evidence="2 3">DSM 10053</strain>
    </source>
</reference>